<feature type="transmembrane region" description="Helical" evidence="1">
    <location>
        <begin position="6"/>
        <end position="25"/>
    </location>
</feature>
<keyword evidence="1" id="KW-0472">Membrane</keyword>
<dbReference type="InterPro" id="IPR038430">
    <property type="entry name" value="NDAH_ubi_oxred_su3_sf"/>
</dbReference>
<dbReference type="EMBL" id="LYOS01000006">
    <property type="protein sequence ID" value="OFV67192.1"/>
    <property type="molecule type" value="Genomic_DNA"/>
</dbReference>
<keyword evidence="3" id="KW-1185">Reference proteome</keyword>
<dbReference type="Gene3D" id="1.20.58.1610">
    <property type="entry name" value="NADH:ubiquinone/plastoquinone oxidoreductase, chain 3"/>
    <property type="match status" value="1"/>
</dbReference>
<keyword evidence="1" id="KW-0812">Transmembrane</keyword>
<keyword evidence="1" id="KW-1133">Transmembrane helix</keyword>
<protein>
    <submittedName>
        <fullName evidence="2">NADH dehydrogenase subunit A</fullName>
    </submittedName>
</protein>
<proteinExistence type="predicted"/>
<sequence>MIENAIVIGVILAVCVLTDVMILALSKILPTYHLSDLKVSRWEAGNLPVPAPKSLLPMEYLGYMFIFMAVEPVVVAILVLSAVPALNFIILLALSFVLIVPAIYVGIKSTTEAI</sequence>
<organism evidence="2 3">
    <name type="scientific">Candidatus Syntropharchaeum caldarium</name>
    <dbReference type="NCBI Taxonomy" id="1838285"/>
    <lineage>
        <taxon>Archaea</taxon>
        <taxon>Methanobacteriati</taxon>
        <taxon>Methanobacteriota</taxon>
        <taxon>Stenosarchaea group</taxon>
        <taxon>Methanomicrobia</taxon>
        <taxon>Methanosarcinales</taxon>
        <taxon>ANME-2 cluster</taxon>
        <taxon>Candidatus Syntropharchaeum</taxon>
    </lineage>
</organism>
<feature type="transmembrane region" description="Helical" evidence="1">
    <location>
        <begin position="88"/>
        <end position="107"/>
    </location>
</feature>
<name>A0A1F2P860_9EURY</name>
<dbReference type="Proteomes" id="UP000186940">
    <property type="component" value="Unassembled WGS sequence"/>
</dbReference>
<dbReference type="NCBIfam" id="NF004727">
    <property type="entry name" value="PRK06073.1-2"/>
    <property type="match status" value="1"/>
</dbReference>
<gene>
    <name evidence="2" type="ORF">SCAL_001633</name>
</gene>
<dbReference type="AlphaFoldDB" id="A0A1F2P860"/>
<reference evidence="2" key="1">
    <citation type="submission" date="2016-05" db="EMBL/GenBank/DDBJ databases">
        <title>Microbial consortia oxidize butane by reversing methanogenesis.</title>
        <authorList>
            <person name="Laso-Perez R."/>
            <person name="Richter M."/>
            <person name="Wegener G."/>
            <person name="Musat F."/>
        </authorList>
    </citation>
    <scope>NUCLEOTIDE SEQUENCE [LARGE SCALE GENOMIC DNA]</scope>
    <source>
        <strain evidence="2">BOX2</strain>
    </source>
</reference>
<evidence type="ECO:0000256" key="1">
    <source>
        <dbReference type="SAM" id="Phobius"/>
    </source>
</evidence>
<evidence type="ECO:0000313" key="2">
    <source>
        <dbReference type="EMBL" id="OFV67192.1"/>
    </source>
</evidence>
<comment type="caution">
    <text evidence="2">The sequence shown here is derived from an EMBL/GenBank/DDBJ whole genome shotgun (WGS) entry which is preliminary data.</text>
</comment>
<evidence type="ECO:0000313" key="3">
    <source>
        <dbReference type="Proteomes" id="UP000186940"/>
    </source>
</evidence>
<accession>A0A1F2P860</accession>
<dbReference type="STRING" id="1838285.SCAL_001633"/>
<feature type="transmembrane region" description="Helical" evidence="1">
    <location>
        <begin position="60"/>
        <end position="82"/>
    </location>
</feature>